<dbReference type="EMBL" id="MG198777">
    <property type="protein sequence ID" value="ATW58540.1"/>
    <property type="molecule type" value="Genomic_DNA"/>
</dbReference>
<evidence type="ECO:0000313" key="2">
    <source>
        <dbReference type="Proteomes" id="UP000240661"/>
    </source>
</evidence>
<gene>
    <name evidence="1" type="ORF">SEA_DARWIN_81</name>
</gene>
<reference evidence="1 2" key="1">
    <citation type="submission" date="2017-10" db="EMBL/GenBank/DDBJ databases">
        <authorList>
            <person name="Monti D.L."/>
            <person name="McPhail C.W."/>
            <person name="Foksinska A.M."/>
            <person name="Opsteen S.A."/>
            <person name="Casey K.N."/>
            <person name="Ali S.Y."/>
            <person name="Nguyen D.C."/>
            <person name="Vale K."/>
            <person name="Baghaei N."/>
            <person name="Pratt M.C."/>
            <person name="Page E.F."/>
            <person name="Gosain A.J."/>
            <person name="Castillo S.J."/>
            <person name="Mallepalli N.R."/>
            <person name="Thompson A.L."/>
            <person name="Presedo N.A."/>
            <person name="Murrell A.C."/>
            <person name="Sahawneh K.J."/>
            <person name="Saleeby D.P."/>
            <person name="Stoner T.H."/>
            <person name="Garlena R.A."/>
            <person name="Russell D.A."/>
            <person name="Pope W.H."/>
            <person name="Jacobs-Sera D."/>
            <person name="Hatfull G.F."/>
        </authorList>
    </citation>
    <scope>NUCLEOTIDE SEQUENCE [LARGE SCALE GENOMIC DNA]</scope>
</reference>
<keyword evidence="2" id="KW-1185">Reference proteome</keyword>
<evidence type="ECO:0008006" key="3">
    <source>
        <dbReference type="Google" id="ProtNLM"/>
    </source>
</evidence>
<protein>
    <recommendedName>
        <fullName evidence="3">DNA modification protein</fullName>
    </recommendedName>
</protein>
<accession>A0A2H4P8M4</accession>
<dbReference type="Proteomes" id="UP000240661">
    <property type="component" value="Segment"/>
</dbReference>
<name>A0A2H4P8M4_9CAUD</name>
<dbReference type="OrthoDB" id="14132at10239"/>
<proteinExistence type="predicted"/>
<evidence type="ECO:0000313" key="1">
    <source>
        <dbReference type="EMBL" id="ATW58540.1"/>
    </source>
</evidence>
<dbReference type="InterPro" id="IPR057895">
    <property type="entry name" value="Mom"/>
</dbReference>
<dbReference type="Pfam" id="PF25680">
    <property type="entry name" value="Mom"/>
    <property type="match status" value="1"/>
</dbReference>
<organism evidence="1 2">
    <name type="scientific">Corynebacterium phage Darwin</name>
    <dbReference type="NCBI Taxonomy" id="2047869"/>
    <lineage>
        <taxon>Viruses</taxon>
        <taxon>Duplodnaviria</taxon>
        <taxon>Heunggongvirae</taxon>
        <taxon>Uroviricota</taxon>
        <taxon>Caudoviricetes</taxon>
        <taxon>Zierdtviridae</taxon>
        <taxon>Toshachvirinae</taxon>
        <taxon>Ceetrepovirus</taxon>
        <taxon>Ceetrepovirus darwin</taxon>
        <taxon>Corynebacterium virus Darwin</taxon>
    </lineage>
</organism>
<sequence length="192" mass="22088">MAIDYEVRHVSRAEVRDFIELHHYSHNINGLRVAHCFGLYDGDTMVGAMPYGGLAMANAWKKYGNSDAEVLELRRLVLIDDTPRNSESYFIGYTLRWLKRNTEVKTIVSYADPNYGHAGVIYRATNFEHVGMTAPGKVIMYNGKKYHDKAVRAKYKGELKPFAKELRQALAQGKAKYVKQLPKHIYVYKLRK</sequence>